<dbReference type="AlphaFoldDB" id="A0AAE4B7D2"/>
<dbReference type="InterPro" id="IPR018392">
    <property type="entry name" value="LysM"/>
</dbReference>
<gene>
    <name evidence="3" type="primary">safA</name>
    <name evidence="3" type="ORF">FO508_08110</name>
</gene>
<dbReference type="CDD" id="cd00118">
    <property type="entry name" value="LysM"/>
    <property type="match status" value="1"/>
</dbReference>
<dbReference type="SUPFAM" id="SSF54106">
    <property type="entry name" value="LysM domain"/>
    <property type="match status" value="1"/>
</dbReference>
<dbReference type="Pfam" id="PF01476">
    <property type="entry name" value="LysM"/>
    <property type="match status" value="1"/>
</dbReference>
<feature type="compositionally biased region" description="Pro residues" evidence="1">
    <location>
        <begin position="94"/>
        <end position="103"/>
    </location>
</feature>
<feature type="domain" description="LysM" evidence="2">
    <location>
        <begin position="2"/>
        <end position="47"/>
    </location>
</feature>
<comment type="caution">
    <text evidence="3">The sequence shown here is derived from an EMBL/GenBank/DDBJ whole genome shotgun (WGS) entry which is preliminary data.</text>
</comment>
<dbReference type="Proteomes" id="UP001182042">
    <property type="component" value="Unassembled WGS sequence"/>
</dbReference>
<dbReference type="EMBL" id="VKQA01000001">
    <property type="protein sequence ID" value="MDR4250311.1"/>
    <property type="molecule type" value="Genomic_DNA"/>
</dbReference>
<dbReference type="InterPro" id="IPR036779">
    <property type="entry name" value="LysM_dom_sf"/>
</dbReference>
<dbReference type="PROSITE" id="PS51782">
    <property type="entry name" value="LYSM"/>
    <property type="match status" value="1"/>
</dbReference>
<dbReference type="SMART" id="SM00257">
    <property type="entry name" value="LysM"/>
    <property type="match status" value="1"/>
</dbReference>
<evidence type="ECO:0000256" key="1">
    <source>
        <dbReference type="SAM" id="MobiDB-lite"/>
    </source>
</evidence>
<name>A0AAE4B7D2_BACPU</name>
<sequence>MKIHIVQKGDSLWKISKKYGVDFQELKKLNSQLSNPDLIMPGMKIKIPSSGVPVKTDHHKAKEMPKPKEHPYVKEKPKDVVQVQDTKPKEKPNEPVPYVPPVPKIEHPVFPQVDVNYYQTNLYQPFTPPPKKEHHEKKDYVHEKKDHVHDKKDHKDHVHHENKDYKDNKEHFYDENKDHKDNKEHFLHENKDYKDNKEHFYDENKDHKDNKEHFLHENKDHKNNKDHFYDENKGHLKDEVAKGYDPFIHIPHQKEEGKDMEQSNYPNLPNFPQMPNVGGAAVGGMAENKEHHHHHQHHDSYDPYYGFGHGHYMPAMYPYPQQMVPASPILPGSGLCYPVQPYYHHHMMPYPYPAQPYYPAYQAPAYYGEHYEHHAHHANDGHHWHHHMHPNDNANVNQGFYPNVSNEAYGKEDCGCDDGMKQHQPWPGHYPNPVPYGQMGGYPAQPYMQPYPGQSVFARPEEDEEE</sequence>
<feature type="region of interest" description="Disordered" evidence="1">
    <location>
        <begin position="122"/>
        <end position="163"/>
    </location>
</feature>
<dbReference type="Gene3D" id="3.10.350.10">
    <property type="entry name" value="LysM domain"/>
    <property type="match status" value="1"/>
</dbReference>
<feature type="compositionally biased region" description="Basic and acidic residues" evidence="1">
    <location>
        <begin position="60"/>
        <end position="79"/>
    </location>
</feature>
<organism evidence="3 4">
    <name type="scientific">Bacillus pumilus</name>
    <name type="common">Bacillus mesentericus</name>
    <dbReference type="NCBI Taxonomy" id="1408"/>
    <lineage>
        <taxon>Bacteria</taxon>
        <taxon>Bacillati</taxon>
        <taxon>Bacillota</taxon>
        <taxon>Bacilli</taxon>
        <taxon>Bacillales</taxon>
        <taxon>Bacillaceae</taxon>
        <taxon>Bacillus</taxon>
    </lineage>
</organism>
<protein>
    <submittedName>
        <fullName evidence="3">SafA/ExsA family spore coat assembly protein</fullName>
    </submittedName>
</protein>
<dbReference type="InterPro" id="IPR014248">
    <property type="entry name" value="Spore_coat_assembly_SafA"/>
</dbReference>
<dbReference type="NCBIfam" id="TIGR02899">
    <property type="entry name" value="spore_safA"/>
    <property type="match status" value="1"/>
</dbReference>
<proteinExistence type="predicted"/>
<feature type="compositionally biased region" description="Basic and acidic residues" evidence="1">
    <location>
        <begin position="130"/>
        <end position="163"/>
    </location>
</feature>
<dbReference type="RefSeq" id="WP_187703990.1">
    <property type="nucleotide sequence ID" value="NZ_CP046128.1"/>
</dbReference>
<accession>A0AAE4B7D2</accession>
<evidence type="ECO:0000313" key="3">
    <source>
        <dbReference type="EMBL" id="MDR4250311.1"/>
    </source>
</evidence>
<evidence type="ECO:0000259" key="2">
    <source>
        <dbReference type="PROSITE" id="PS51782"/>
    </source>
</evidence>
<evidence type="ECO:0000313" key="4">
    <source>
        <dbReference type="Proteomes" id="UP001182042"/>
    </source>
</evidence>
<feature type="region of interest" description="Disordered" evidence="1">
    <location>
        <begin position="49"/>
        <end position="103"/>
    </location>
</feature>
<reference evidence="3" key="1">
    <citation type="submission" date="2019-07" db="EMBL/GenBank/DDBJ databases">
        <title>Phylogenomic Reclassification of ATCC Bacillus Strains and Various Taxa within the Genus Bacillus.</title>
        <authorList>
            <person name="Riojas M.A."/>
            <person name="Frank A.M."/>
            <person name="Fenn S.L."/>
            <person name="King S."/>
            <person name="Brower S."/>
            <person name="Hazbon M.H."/>
        </authorList>
    </citation>
    <scope>NUCLEOTIDE SEQUENCE</scope>
    <source>
        <strain evidence="3">ATCC 27142</strain>
    </source>
</reference>